<evidence type="ECO:0000313" key="2">
    <source>
        <dbReference type="Proteomes" id="UP001732700"/>
    </source>
</evidence>
<protein>
    <submittedName>
        <fullName evidence="1">Uncharacterized protein</fullName>
    </submittedName>
</protein>
<evidence type="ECO:0000313" key="1">
    <source>
        <dbReference type="EnsemblPlants" id="AVESA.00010b.r2.4AG0606850.1.CDS"/>
    </source>
</evidence>
<sequence>MSRRGKIAKASAAGCVDRLSDLPDAILQHALGFLDAGEAVRTCVLSRRWRHLWRLIPRLRVADAEAFRSVEKLNGFVDQVLLSRGAGSVLDECGLDLRGLLRLDDAFVDLWIRHALACHVRVLRVHLYTNLPTSQGEPLVTLVDQPLLSQHLVRLQLGGVFLEESFLDFSSCPVLENLKVADCVLSTDKILSPQSLKHISIMGCQFLWQYLPTHISAPSLITLQLRDSLSMIPVLESMPLLETASINLGHGYEEYCDFCDNGGLEFDECDCGMSTIYWDNDNGCKRHFSVFLQGLSSATCLELIASTEMVTFKRDLLCCPTFCKLRTLSLIDWCLVADFRILLCFLHHTPVLEELTLQLCKEPKSGMKLKGNSSLERSLTLRQLKIVDVKCHIIDEWVHNIMKILSSSSISLAEINIKKL</sequence>
<proteinExistence type="predicted"/>
<accession>A0ACD5WA93</accession>
<organism evidence="1 2">
    <name type="scientific">Avena sativa</name>
    <name type="common">Oat</name>
    <dbReference type="NCBI Taxonomy" id="4498"/>
    <lineage>
        <taxon>Eukaryota</taxon>
        <taxon>Viridiplantae</taxon>
        <taxon>Streptophyta</taxon>
        <taxon>Embryophyta</taxon>
        <taxon>Tracheophyta</taxon>
        <taxon>Spermatophyta</taxon>
        <taxon>Magnoliopsida</taxon>
        <taxon>Liliopsida</taxon>
        <taxon>Poales</taxon>
        <taxon>Poaceae</taxon>
        <taxon>BOP clade</taxon>
        <taxon>Pooideae</taxon>
        <taxon>Poodae</taxon>
        <taxon>Poeae</taxon>
        <taxon>Poeae Chloroplast Group 1 (Aveneae type)</taxon>
        <taxon>Aveninae</taxon>
        <taxon>Avena</taxon>
    </lineage>
</organism>
<dbReference type="Proteomes" id="UP001732700">
    <property type="component" value="Chromosome 4A"/>
</dbReference>
<dbReference type="EnsemblPlants" id="AVESA.00010b.r2.4AG0606850.1">
    <property type="protein sequence ID" value="AVESA.00010b.r2.4AG0606850.1.CDS"/>
    <property type="gene ID" value="AVESA.00010b.r2.4AG0606850"/>
</dbReference>
<keyword evidence="2" id="KW-1185">Reference proteome</keyword>
<reference evidence="1" key="2">
    <citation type="submission" date="2025-09" db="UniProtKB">
        <authorList>
            <consortium name="EnsemblPlants"/>
        </authorList>
    </citation>
    <scope>IDENTIFICATION</scope>
</reference>
<name>A0ACD5WA93_AVESA</name>
<reference evidence="1" key="1">
    <citation type="submission" date="2021-05" db="EMBL/GenBank/DDBJ databases">
        <authorList>
            <person name="Scholz U."/>
            <person name="Mascher M."/>
            <person name="Fiebig A."/>
        </authorList>
    </citation>
    <scope>NUCLEOTIDE SEQUENCE [LARGE SCALE GENOMIC DNA]</scope>
</reference>